<feature type="compositionally biased region" description="Basic and acidic residues" evidence="12">
    <location>
        <begin position="328"/>
        <end position="337"/>
    </location>
</feature>
<dbReference type="GO" id="GO:0005634">
    <property type="term" value="C:nucleus"/>
    <property type="evidence" value="ECO:0007669"/>
    <property type="project" value="UniProtKB-SubCell"/>
</dbReference>
<protein>
    <submittedName>
        <fullName evidence="15">Uncharacterized protein</fullName>
    </submittedName>
</protein>
<organism evidence="15 16">
    <name type="scientific">Onychostoma macrolepis</name>
    <dbReference type="NCBI Taxonomy" id="369639"/>
    <lineage>
        <taxon>Eukaryota</taxon>
        <taxon>Metazoa</taxon>
        <taxon>Chordata</taxon>
        <taxon>Craniata</taxon>
        <taxon>Vertebrata</taxon>
        <taxon>Euteleostomi</taxon>
        <taxon>Actinopterygii</taxon>
        <taxon>Neopterygii</taxon>
        <taxon>Teleostei</taxon>
        <taxon>Ostariophysi</taxon>
        <taxon>Cypriniformes</taxon>
        <taxon>Cyprinidae</taxon>
        <taxon>Acrossocheilinae</taxon>
        <taxon>Onychostoma</taxon>
    </lineage>
</organism>
<dbReference type="GO" id="GO:0000978">
    <property type="term" value="F:RNA polymerase II cis-regulatory region sequence-specific DNA binding"/>
    <property type="evidence" value="ECO:0007669"/>
    <property type="project" value="TreeGrafter"/>
</dbReference>
<dbReference type="FunFam" id="3.30.160.60:FF:000550">
    <property type="entry name" value="Zinc finger and BTB domain-containing 47"/>
    <property type="match status" value="1"/>
</dbReference>
<evidence type="ECO:0000256" key="1">
    <source>
        <dbReference type="ARBA" id="ARBA00004123"/>
    </source>
</evidence>
<evidence type="ECO:0000313" key="15">
    <source>
        <dbReference type="EMBL" id="KAF4095884.1"/>
    </source>
</evidence>
<evidence type="ECO:0000259" key="13">
    <source>
        <dbReference type="PROSITE" id="PS50097"/>
    </source>
</evidence>
<dbReference type="PANTHER" id="PTHR24393">
    <property type="entry name" value="ZINC FINGER PROTEIN"/>
    <property type="match status" value="1"/>
</dbReference>
<dbReference type="AlphaFoldDB" id="A0A7J6BLN3"/>
<evidence type="ECO:0000256" key="2">
    <source>
        <dbReference type="ARBA" id="ARBA00006991"/>
    </source>
</evidence>
<sequence length="711" mass="80846">MLQTSDQNANADEDFPEQHLLDIQKLCMERSTAKFFLLEDAALHFTRLMDRHLYQPHLCDVDLVLVSHCTFSAHKDVLGDHIPYFQALLSQSPPLHRINLAFELLSIQILNILYISIFEVLQVAIVLQMSSCHKLLGSNEMADTDRQGTASSNQMYKMKELEKMYTQQGNGTFSLLDSGVVREVTQTHSSSVHSSLQAKHFYKKDDSGGGVASGGGRSLCTMEGGAGLNEGGSQDSSVAFNREQIIVEVNLNNQTLNVSKGSDGKGVTSSTSSLLVHRHTNLPSAVEGKEQDDNEDVVEDEEEEYEHRKEGMENCSEDDEDEEENDLDIPKTGRTSVERRHATRIATDPIDMRQTLIDSTLGEGRKRSKEQESLGQKVKLEEKQHFSCKKCPRIFNNRWYLEKHMNVTHNRMQICNKCGKRFLLESELLLHHQTNCEKNIQCVTCGKAFKKLWSLHEHNKIVHGYAEKKFSCEICEKKFYTMAHVRKHMVAHTKDMPFTCETCGKSFKRSMSLKVHSLQHSGEKPFKCENCSERFQYKYQLRSHMSIHIGHKQFMCQWCGKDFNMKQYFDEHMKTHTGEKPYICEICGKSFTSRPNMKRHRRTHTGEKPYPCDVCGQRFRFSNMLKAHKEKCFQVSNPMVSDTTNLVDLDPTSTDMDTPASQLPSHPVTPPGEASSLHQVKSLSLPFVHSIVGLPSPPGLFSTERINSGNN</sequence>
<evidence type="ECO:0000259" key="14">
    <source>
        <dbReference type="PROSITE" id="PS50157"/>
    </source>
</evidence>
<comment type="subcellular location">
    <subcellularLocation>
        <location evidence="1">Nucleus</location>
    </subcellularLocation>
</comment>
<dbReference type="Pfam" id="PF00096">
    <property type="entry name" value="zf-C2H2"/>
    <property type="match status" value="5"/>
</dbReference>
<feature type="domain" description="C2H2-type" evidence="14">
    <location>
        <begin position="610"/>
        <end position="638"/>
    </location>
</feature>
<dbReference type="PROSITE" id="PS50097">
    <property type="entry name" value="BTB"/>
    <property type="match status" value="1"/>
</dbReference>
<dbReference type="FunFam" id="3.30.160.60:FF:001378">
    <property type="entry name" value="Zinc finger protein 652"/>
    <property type="match status" value="1"/>
</dbReference>
<keyword evidence="10" id="KW-0539">Nucleus</keyword>
<dbReference type="InterPro" id="IPR011333">
    <property type="entry name" value="SKP1/BTB/POZ_sf"/>
</dbReference>
<keyword evidence="7" id="KW-0805">Transcription regulation</keyword>
<keyword evidence="8" id="KW-0238">DNA-binding</keyword>
<dbReference type="InterPro" id="IPR000210">
    <property type="entry name" value="BTB/POZ_dom"/>
</dbReference>
<feature type="compositionally biased region" description="Acidic residues" evidence="12">
    <location>
        <begin position="290"/>
        <end position="304"/>
    </location>
</feature>
<evidence type="ECO:0000256" key="9">
    <source>
        <dbReference type="ARBA" id="ARBA00023163"/>
    </source>
</evidence>
<evidence type="ECO:0000256" key="12">
    <source>
        <dbReference type="SAM" id="MobiDB-lite"/>
    </source>
</evidence>
<evidence type="ECO:0000256" key="10">
    <source>
        <dbReference type="ARBA" id="ARBA00023242"/>
    </source>
</evidence>
<evidence type="ECO:0000256" key="8">
    <source>
        <dbReference type="ARBA" id="ARBA00023125"/>
    </source>
</evidence>
<dbReference type="EMBL" id="JAAMOB010000024">
    <property type="protein sequence ID" value="KAF4095884.1"/>
    <property type="molecule type" value="Genomic_DNA"/>
</dbReference>
<dbReference type="PANTHER" id="PTHR24393:SF15">
    <property type="entry name" value="IP01243P-RELATED"/>
    <property type="match status" value="1"/>
</dbReference>
<feature type="domain" description="C2H2-type" evidence="14">
    <location>
        <begin position="440"/>
        <end position="468"/>
    </location>
</feature>
<feature type="compositionally biased region" description="Acidic residues" evidence="12">
    <location>
        <begin position="315"/>
        <end position="327"/>
    </location>
</feature>
<dbReference type="FunFam" id="3.30.160.60:FF:000900">
    <property type="entry name" value="Zinc finger and BTB domain containing 47"/>
    <property type="match status" value="1"/>
</dbReference>
<dbReference type="PROSITE" id="PS00028">
    <property type="entry name" value="ZINC_FINGER_C2H2_1"/>
    <property type="match status" value="6"/>
</dbReference>
<feature type="domain" description="C2H2-type" evidence="14">
    <location>
        <begin position="554"/>
        <end position="581"/>
    </location>
</feature>
<feature type="domain" description="C2H2-type" evidence="14">
    <location>
        <begin position="386"/>
        <end position="414"/>
    </location>
</feature>
<evidence type="ECO:0000256" key="11">
    <source>
        <dbReference type="PROSITE-ProRule" id="PRU00042"/>
    </source>
</evidence>
<keyword evidence="4" id="KW-0677">Repeat</keyword>
<evidence type="ECO:0000256" key="3">
    <source>
        <dbReference type="ARBA" id="ARBA00022723"/>
    </source>
</evidence>
<dbReference type="InterPro" id="IPR013087">
    <property type="entry name" value="Znf_C2H2_type"/>
</dbReference>
<dbReference type="SMART" id="SM00355">
    <property type="entry name" value="ZnF_C2H2"/>
    <property type="match status" value="9"/>
</dbReference>
<dbReference type="InterPro" id="IPR036236">
    <property type="entry name" value="Znf_C2H2_sf"/>
</dbReference>
<dbReference type="GO" id="GO:0008270">
    <property type="term" value="F:zinc ion binding"/>
    <property type="evidence" value="ECO:0007669"/>
    <property type="project" value="UniProtKB-KW"/>
</dbReference>
<feature type="domain" description="BTB" evidence="13">
    <location>
        <begin position="59"/>
        <end position="122"/>
    </location>
</feature>
<feature type="region of interest" description="Disordered" evidence="12">
    <location>
        <begin position="256"/>
        <end position="337"/>
    </location>
</feature>
<keyword evidence="3" id="KW-0479">Metal-binding</keyword>
<dbReference type="Gene3D" id="3.30.160.60">
    <property type="entry name" value="Classic Zinc Finger"/>
    <property type="match status" value="7"/>
</dbReference>
<dbReference type="PROSITE" id="PS50157">
    <property type="entry name" value="ZINC_FINGER_C2H2_2"/>
    <property type="match status" value="8"/>
</dbReference>
<dbReference type="FunFam" id="3.30.160.60:FF:000312">
    <property type="entry name" value="Zinc finger and BTB domain-containing 47"/>
    <property type="match status" value="1"/>
</dbReference>
<reference evidence="15 16" key="1">
    <citation type="submission" date="2020-04" db="EMBL/GenBank/DDBJ databases">
        <title>Chromosome-level genome assembly of a cyprinid fish Onychostoma macrolepis by integration of Nanopore Sequencing, Bionano and Hi-C technology.</title>
        <authorList>
            <person name="Wang D."/>
        </authorList>
    </citation>
    <scope>NUCLEOTIDE SEQUENCE [LARGE SCALE GENOMIC DNA]</scope>
    <source>
        <strain evidence="15">SWU-2019</strain>
        <tissue evidence="15">Muscle</tissue>
    </source>
</reference>
<dbReference type="SUPFAM" id="SSF54695">
    <property type="entry name" value="POZ domain"/>
    <property type="match status" value="1"/>
</dbReference>
<dbReference type="SUPFAM" id="SSF57667">
    <property type="entry name" value="beta-beta-alpha zinc fingers"/>
    <property type="match status" value="5"/>
</dbReference>
<accession>A0A7J6BLN3</accession>
<dbReference type="FunFam" id="3.30.160.60:FF:000166">
    <property type="entry name" value="Zinc finger and BTB domain-containing 49"/>
    <property type="match status" value="1"/>
</dbReference>
<evidence type="ECO:0000256" key="4">
    <source>
        <dbReference type="ARBA" id="ARBA00022737"/>
    </source>
</evidence>
<feature type="domain" description="C2H2-type" evidence="14">
    <location>
        <begin position="526"/>
        <end position="553"/>
    </location>
</feature>
<evidence type="ECO:0000313" key="16">
    <source>
        <dbReference type="Proteomes" id="UP000579812"/>
    </source>
</evidence>
<proteinExistence type="inferred from homology"/>
<feature type="domain" description="C2H2-type" evidence="14">
    <location>
        <begin position="470"/>
        <end position="497"/>
    </location>
</feature>
<keyword evidence="16" id="KW-1185">Reference proteome</keyword>
<keyword evidence="6" id="KW-0862">Zinc</keyword>
<dbReference type="FunFam" id="3.30.160.60:FF:001300">
    <property type="entry name" value="Zinc finger and BTB domain-containing protein 47"/>
    <property type="match status" value="1"/>
</dbReference>
<dbReference type="Proteomes" id="UP000579812">
    <property type="component" value="Unassembled WGS sequence"/>
</dbReference>
<comment type="caution">
    <text evidence="15">The sequence shown here is derived from an EMBL/GenBank/DDBJ whole genome shotgun (WGS) entry which is preliminary data.</text>
</comment>
<dbReference type="GO" id="GO:0001228">
    <property type="term" value="F:DNA-binding transcription activator activity, RNA polymerase II-specific"/>
    <property type="evidence" value="ECO:0007669"/>
    <property type="project" value="TreeGrafter"/>
</dbReference>
<evidence type="ECO:0000256" key="5">
    <source>
        <dbReference type="ARBA" id="ARBA00022771"/>
    </source>
</evidence>
<gene>
    <name evidence="15" type="ORF">G5714_023487</name>
</gene>
<name>A0A7J6BLN3_9TELE</name>
<feature type="region of interest" description="Disordered" evidence="12">
    <location>
        <begin position="647"/>
        <end position="677"/>
    </location>
</feature>
<evidence type="ECO:0000256" key="6">
    <source>
        <dbReference type="ARBA" id="ARBA00022833"/>
    </source>
</evidence>
<keyword evidence="9" id="KW-0804">Transcription</keyword>
<dbReference type="Gene3D" id="3.30.710.10">
    <property type="entry name" value="Potassium Channel Kv1.1, Chain A"/>
    <property type="match status" value="1"/>
</dbReference>
<comment type="similarity">
    <text evidence="2">Belongs to the krueppel C2H2-type zinc-finger protein family.</text>
</comment>
<feature type="domain" description="C2H2-type" evidence="14">
    <location>
        <begin position="498"/>
        <end position="525"/>
    </location>
</feature>
<keyword evidence="5 11" id="KW-0863">Zinc-finger</keyword>
<feature type="compositionally biased region" description="Polar residues" evidence="12">
    <location>
        <begin position="647"/>
        <end position="664"/>
    </location>
</feature>
<evidence type="ECO:0000256" key="7">
    <source>
        <dbReference type="ARBA" id="ARBA00023015"/>
    </source>
</evidence>
<dbReference type="FunFam" id="3.30.160.60:FF:000284">
    <property type="entry name" value="Zinc finger protein 652 isoform X1"/>
    <property type="match status" value="1"/>
</dbReference>
<feature type="domain" description="C2H2-type" evidence="14">
    <location>
        <begin position="582"/>
        <end position="609"/>
    </location>
</feature>